<evidence type="ECO:0000256" key="1">
    <source>
        <dbReference type="SAM" id="Phobius"/>
    </source>
</evidence>
<dbReference type="EMBL" id="CAGS01000142">
    <property type="protein sequence ID" value="CCF83379.1"/>
    <property type="molecule type" value="Genomic_DNA"/>
</dbReference>
<keyword evidence="1" id="KW-1133">Transmembrane helix</keyword>
<name>I4EFB7_9BACT</name>
<feature type="transmembrane region" description="Helical" evidence="1">
    <location>
        <begin position="12"/>
        <end position="40"/>
    </location>
</feature>
<feature type="transmembrane region" description="Helical" evidence="1">
    <location>
        <begin position="144"/>
        <end position="169"/>
    </location>
</feature>
<organism evidence="2 3">
    <name type="scientific">Nitrolancea hollandica Lb</name>
    <dbReference type="NCBI Taxonomy" id="1129897"/>
    <lineage>
        <taxon>Bacteria</taxon>
        <taxon>Pseudomonadati</taxon>
        <taxon>Thermomicrobiota</taxon>
        <taxon>Thermomicrobia</taxon>
        <taxon>Sphaerobacterales</taxon>
        <taxon>Sphaerobacterineae</taxon>
        <taxon>Sphaerobacteraceae</taxon>
        <taxon>Nitrolancea</taxon>
    </lineage>
</organism>
<protein>
    <submittedName>
        <fullName evidence="2">Uncharacterized protein</fullName>
    </submittedName>
</protein>
<feature type="transmembrane region" description="Helical" evidence="1">
    <location>
        <begin position="113"/>
        <end position="132"/>
    </location>
</feature>
<keyword evidence="1" id="KW-0812">Transmembrane</keyword>
<evidence type="ECO:0000313" key="3">
    <source>
        <dbReference type="Proteomes" id="UP000004221"/>
    </source>
</evidence>
<feature type="transmembrane region" description="Helical" evidence="1">
    <location>
        <begin position="80"/>
        <end position="107"/>
    </location>
</feature>
<gene>
    <name evidence="2" type="ORF">NITHO_2260002</name>
</gene>
<comment type="caution">
    <text evidence="2">The sequence shown here is derived from an EMBL/GenBank/DDBJ whole genome shotgun (WGS) entry which is preliminary data.</text>
</comment>
<evidence type="ECO:0000313" key="2">
    <source>
        <dbReference type="EMBL" id="CCF83379.1"/>
    </source>
</evidence>
<dbReference type="RefSeq" id="WP_008476492.1">
    <property type="nucleotide sequence ID" value="NZ_CAGS01000142.1"/>
</dbReference>
<sequence>MGAQAVSPAWRLVYRVGVFIAALVGGMAGALPVATLGLVVPEYVTVPLSLIAGALVAGISAGWAANLLAPDRTRSMLPAIAGISVAAGAVVAVAGLGLSAAGASLVFPNRFSMLLLSMAVIAIGVSFATWHFRRIDGRLTRDLLTTLGLLGALIVVILGTVFTTCSLVSCTP</sequence>
<proteinExistence type="predicted"/>
<keyword evidence="3" id="KW-1185">Reference proteome</keyword>
<accession>I4EFB7</accession>
<keyword evidence="1" id="KW-0472">Membrane</keyword>
<feature type="transmembrane region" description="Helical" evidence="1">
    <location>
        <begin position="46"/>
        <end position="68"/>
    </location>
</feature>
<dbReference type="AlphaFoldDB" id="I4EFB7"/>
<dbReference type="Proteomes" id="UP000004221">
    <property type="component" value="Unassembled WGS sequence"/>
</dbReference>
<reference evidence="2 3" key="1">
    <citation type="journal article" date="2012" name="ISME J.">
        <title>Nitrification expanded: discovery, physiology and genomics of a nitrite-oxidizing bacterium from the phylum Chloroflexi.</title>
        <authorList>
            <person name="Sorokin D.Y."/>
            <person name="Lucker S."/>
            <person name="Vejmelkova D."/>
            <person name="Kostrikina N.A."/>
            <person name="Kleerebezem R."/>
            <person name="Rijpstra W.I."/>
            <person name="Damste J.S."/>
            <person name="Le Paslier D."/>
            <person name="Muyzer G."/>
            <person name="Wagner M."/>
            <person name="van Loosdrecht M.C."/>
            <person name="Daims H."/>
        </authorList>
    </citation>
    <scope>NUCLEOTIDE SEQUENCE [LARGE SCALE GENOMIC DNA]</scope>
    <source>
        <strain evidence="3">none</strain>
    </source>
</reference>